<keyword evidence="5" id="KW-1185">Reference proteome</keyword>
<evidence type="ECO:0000256" key="1">
    <source>
        <dbReference type="ARBA" id="ARBA00038420"/>
    </source>
</evidence>
<dbReference type="SUPFAM" id="SSF51261">
    <property type="entry name" value="Duplicated hybrid motif"/>
    <property type="match status" value="1"/>
</dbReference>
<gene>
    <name evidence="4" type="ORF">SAMN05444391_0608</name>
</gene>
<dbReference type="Gene3D" id="2.70.70.10">
    <property type="entry name" value="Glucose Permease (Domain IIA)"/>
    <property type="match status" value="1"/>
</dbReference>
<name>A0A1M6RDP3_9AQUI</name>
<dbReference type="CDD" id="cd12797">
    <property type="entry name" value="M23_peptidase"/>
    <property type="match status" value="1"/>
</dbReference>
<protein>
    <submittedName>
        <fullName evidence="4">AMIN domain-containing protein</fullName>
    </submittedName>
</protein>
<reference evidence="4 5" key="1">
    <citation type="submission" date="2016-11" db="EMBL/GenBank/DDBJ databases">
        <authorList>
            <person name="Jaros S."/>
            <person name="Januszkiewicz K."/>
            <person name="Wedrychowicz H."/>
        </authorList>
    </citation>
    <scope>NUCLEOTIDE SEQUENCE [LARGE SCALE GENOMIC DNA]</scope>
    <source>
        <strain evidence="4 5">DSM 19557</strain>
    </source>
</reference>
<dbReference type="RefSeq" id="WP_079653765.1">
    <property type="nucleotide sequence ID" value="NZ_LT670846.1"/>
</dbReference>
<feature type="domain" description="M23ase beta-sheet core" evidence="3">
    <location>
        <begin position="151"/>
        <end position="235"/>
    </location>
</feature>
<dbReference type="OrthoDB" id="9810477at2"/>
<evidence type="ECO:0000259" key="3">
    <source>
        <dbReference type="Pfam" id="PF01551"/>
    </source>
</evidence>
<dbReference type="PANTHER" id="PTHR21666:SF263">
    <property type="entry name" value="MUREIN HYDROLASE ACTIVATOR NLPD"/>
    <property type="match status" value="1"/>
</dbReference>
<feature type="signal peptide" evidence="2">
    <location>
        <begin position="1"/>
        <end position="18"/>
    </location>
</feature>
<dbReference type="EMBL" id="LT670846">
    <property type="protein sequence ID" value="SHK30546.1"/>
    <property type="molecule type" value="Genomic_DNA"/>
</dbReference>
<dbReference type="AlphaFoldDB" id="A0A1M6RDP3"/>
<comment type="similarity">
    <text evidence="1">Belongs to the E.coli NlpD/Haemophilus LppB family.</text>
</comment>
<dbReference type="InterPro" id="IPR016047">
    <property type="entry name" value="M23ase_b-sheet_dom"/>
</dbReference>
<dbReference type="InterPro" id="IPR011055">
    <property type="entry name" value="Dup_hybrid_motif"/>
</dbReference>
<feature type="chain" id="PRO_5013223455" evidence="2">
    <location>
        <begin position="19"/>
        <end position="248"/>
    </location>
</feature>
<sequence length="248" mass="28681">MVLLLIALALLFSGCASTDRWQAEEHKAKEVTSCKVHFREEKDFSFFRIEANRKVDYRVFTMKNPSRVVLDLFCQDVKVSTGPIRVGKHPWGTRIVYQAHVKKIREEIVSSEPFILEIKVERQTEKLPEEEKPLRVKVPAFSVRGIKKEAKGYWIETSCDEFFRAVEDGQVLYAGNDLKSYGWVLIVKHKDGYMSVYTYASDLLVKRRGEAVKKNQPLGKVGRRDESCGILYELRFPDGSPVKFELER</sequence>
<dbReference type="Gene3D" id="2.60.40.3500">
    <property type="match status" value="1"/>
</dbReference>
<dbReference type="Pfam" id="PF01551">
    <property type="entry name" value="Peptidase_M23"/>
    <property type="match status" value="1"/>
</dbReference>
<evidence type="ECO:0000256" key="2">
    <source>
        <dbReference type="SAM" id="SignalP"/>
    </source>
</evidence>
<accession>A0A1M6RDP3</accession>
<evidence type="ECO:0000313" key="4">
    <source>
        <dbReference type="EMBL" id="SHK30546.1"/>
    </source>
</evidence>
<dbReference type="InterPro" id="IPR050570">
    <property type="entry name" value="Cell_wall_metabolism_enzyme"/>
</dbReference>
<dbReference type="GO" id="GO:0004222">
    <property type="term" value="F:metalloendopeptidase activity"/>
    <property type="evidence" value="ECO:0007669"/>
    <property type="project" value="TreeGrafter"/>
</dbReference>
<dbReference type="PANTHER" id="PTHR21666">
    <property type="entry name" value="PEPTIDASE-RELATED"/>
    <property type="match status" value="1"/>
</dbReference>
<proteinExistence type="inferred from homology"/>
<dbReference type="STRING" id="381751.SAMN05444391_0608"/>
<dbReference type="Proteomes" id="UP000189810">
    <property type="component" value="Chromosome I"/>
</dbReference>
<evidence type="ECO:0000313" key="5">
    <source>
        <dbReference type="Proteomes" id="UP000189810"/>
    </source>
</evidence>
<organism evidence="4 5">
    <name type="scientific">Thermocrinis minervae</name>
    <dbReference type="NCBI Taxonomy" id="381751"/>
    <lineage>
        <taxon>Bacteria</taxon>
        <taxon>Pseudomonadati</taxon>
        <taxon>Aquificota</taxon>
        <taxon>Aquificia</taxon>
        <taxon>Aquificales</taxon>
        <taxon>Aquificaceae</taxon>
        <taxon>Thermocrinis</taxon>
    </lineage>
</organism>
<keyword evidence="2" id="KW-0732">Signal</keyword>